<sequence>MADPEEEMTSDQEREESMEGVSDGHDTDSEDEGEQDKKEEELRLKVKELKKQLDVNNLYYDGHVQLIAALRDLFELEEARKARQKMSEVYPLTPELWLDWIRDEQKVCTSSDERLYIAELFDRAVKDYTSVQLWVEYVMFTLGSGDMVATRATGERALTAVGTHVAEGVLIWQVVLLVEKQIYAGLQKSGTIQSEQEIKEQEKQLHRIQGLLRRQMRVPLLNCDAESLLEEASEYFDGEVDPHMKEDLKKTQKKLNEKIPFEDDLLRAENDVDKLAGYRRYIAQTKETDNPAAVQSLYERAVTDHCLDVGLWEEYVRFVMHQFPGLDYVVLPVCERSQRNCPWSATLCDLHITALQMFASKEDESLTAKVKGALEKGLSCGIQSGREATRMWMAYLIYLRRQIVWDQPHDCQLLAFREAGQQAISMIDEYFGEDGDIESEIPRFLARIEAECAHDAERAREIWNDIIMKRNNNFKNAKLWLEFISLER</sequence>
<evidence type="ECO:0000256" key="4">
    <source>
        <dbReference type="ARBA" id="ARBA00023187"/>
    </source>
</evidence>
<feature type="compositionally biased region" description="Basic and acidic residues" evidence="6">
    <location>
        <begin position="11"/>
        <end position="27"/>
    </location>
</feature>
<organism evidence="7 8">
    <name type="scientific">Cherax quadricarinatus</name>
    <name type="common">Australian red claw crayfish</name>
    <dbReference type="NCBI Taxonomy" id="27406"/>
    <lineage>
        <taxon>Eukaryota</taxon>
        <taxon>Metazoa</taxon>
        <taxon>Ecdysozoa</taxon>
        <taxon>Arthropoda</taxon>
        <taxon>Crustacea</taxon>
        <taxon>Multicrustacea</taxon>
        <taxon>Malacostraca</taxon>
        <taxon>Eumalacostraca</taxon>
        <taxon>Eucarida</taxon>
        <taxon>Decapoda</taxon>
        <taxon>Pleocyemata</taxon>
        <taxon>Astacidea</taxon>
        <taxon>Parastacoidea</taxon>
        <taxon>Parastacidae</taxon>
        <taxon>Cherax</taxon>
    </lineage>
</organism>
<keyword evidence="8" id="KW-1185">Reference proteome</keyword>
<dbReference type="GO" id="GO:0008380">
    <property type="term" value="P:RNA splicing"/>
    <property type="evidence" value="ECO:0007669"/>
    <property type="project" value="UniProtKB-KW"/>
</dbReference>
<dbReference type="SUPFAM" id="SSF48452">
    <property type="entry name" value="TPR-like"/>
    <property type="match status" value="1"/>
</dbReference>
<keyword evidence="3" id="KW-0677">Repeat</keyword>
<keyword evidence="5" id="KW-0539">Nucleus</keyword>
<comment type="caution">
    <text evidence="7">The sequence shown here is derived from an EMBL/GenBank/DDBJ whole genome shotgun (WGS) entry which is preliminary data.</text>
</comment>
<name>A0AAW0W988_CHEQU</name>
<proteinExistence type="predicted"/>
<dbReference type="InterPro" id="IPR011990">
    <property type="entry name" value="TPR-like_helical_dom_sf"/>
</dbReference>
<keyword evidence="4" id="KW-0508">mRNA splicing</keyword>
<dbReference type="SMART" id="SM00386">
    <property type="entry name" value="HAT"/>
    <property type="match status" value="4"/>
</dbReference>
<feature type="compositionally biased region" description="Acidic residues" evidence="6">
    <location>
        <begin position="1"/>
        <end position="10"/>
    </location>
</feature>
<dbReference type="PANTHER" id="PTHR17204:SF25">
    <property type="entry name" value="RRM DOMAIN-CONTAINING PROTEIN"/>
    <property type="match status" value="1"/>
</dbReference>
<dbReference type="Gene3D" id="1.25.40.10">
    <property type="entry name" value="Tetratricopeptide repeat domain"/>
    <property type="match status" value="2"/>
</dbReference>
<evidence type="ECO:0000313" key="7">
    <source>
        <dbReference type="EMBL" id="KAK8726200.1"/>
    </source>
</evidence>
<comment type="subcellular location">
    <subcellularLocation>
        <location evidence="1">Nucleus</location>
    </subcellularLocation>
</comment>
<dbReference type="InterPro" id="IPR003107">
    <property type="entry name" value="HAT"/>
</dbReference>
<dbReference type="GO" id="GO:0005634">
    <property type="term" value="C:nucleus"/>
    <property type="evidence" value="ECO:0007669"/>
    <property type="project" value="UniProtKB-SubCell"/>
</dbReference>
<protein>
    <recommendedName>
        <fullName evidence="9">Squamous cell carcinoma antigen recognized by T-cells 3</fullName>
    </recommendedName>
</protein>
<keyword evidence="2" id="KW-0507">mRNA processing</keyword>
<dbReference type="Proteomes" id="UP001445076">
    <property type="component" value="Unassembled WGS sequence"/>
</dbReference>
<dbReference type="EMBL" id="JARKIK010000080">
    <property type="protein sequence ID" value="KAK8726200.1"/>
    <property type="molecule type" value="Genomic_DNA"/>
</dbReference>
<dbReference type="AlphaFoldDB" id="A0AAW0W988"/>
<dbReference type="Pfam" id="PF23240">
    <property type="entry name" value="HAT_PRP39_N"/>
    <property type="match status" value="1"/>
</dbReference>
<gene>
    <name evidence="7" type="ORF">OTU49_010418</name>
</gene>
<evidence type="ECO:0008006" key="9">
    <source>
        <dbReference type="Google" id="ProtNLM"/>
    </source>
</evidence>
<evidence type="ECO:0000256" key="2">
    <source>
        <dbReference type="ARBA" id="ARBA00022664"/>
    </source>
</evidence>
<evidence type="ECO:0000256" key="5">
    <source>
        <dbReference type="ARBA" id="ARBA00023242"/>
    </source>
</evidence>
<accession>A0AAW0W988</accession>
<dbReference type="PANTHER" id="PTHR17204">
    <property type="entry name" value="PRE-MRNA PROCESSING PROTEIN PRP39-RELATED"/>
    <property type="match status" value="1"/>
</dbReference>
<evidence type="ECO:0000256" key="6">
    <source>
        <dbReference type="SAM" id="MobiDB-lite"/>
    </source>
</evidence>
<dbReference type="GO" id="GO:0006397">
    <property type="term" value="P:mRNA processing"/>
    <property type="evidence" value="ECO:0007669"/>
    <property type="project" value="UniProtKB-KW"/>
</dbReference>
<feature type="region of interest" description="Disordered" evidence="6">
    <location>
        <begin position="1"/>
        <end position="40"/>
    </location>
</feature>
<evidence type="ECO:0000256" key="1">
    <source>
        <dbReference type="ARBA" id="ARBA00004123"/>
    </source>
</evidence>
<reference evidence="7 8" key="1">
    <citation type="journal article" date="2024" name="BMC Genomics">
        <title>Genome assembly of redclaw crayfish (Cherax quadricarinatus) provides insights into its immune adaptation and hypoxia tolerance.</title>
        <authorList>
            <person name="Liu Z."/>
            <person name="Zheng J."/>
            <person name="Li H."/>
            <person name="Fang K."/>
            <person name="Wang S."/>
            <person name="He J."/>
            <person name="Zhou D."/>
            <person name="Weng S."/>
            <person name="Chi M."/>
            <person name="Gu Z."/>
            <person name="He J."/>
            <person name="Li F."/>
            <person name="Wang M."/>
        </authorList>
    </citation>
    <scope>NUCLEOTIDE SEQUENCE [LARGE SCALE GENOMIC DNA]</scope>
    <source>
        <strain evidence="7">ZL_2023a</strain>
    </source>
</reference>
<evidence type="ECO:0000313" key="8">
    <source>
        <dbReference type="Proteomes" id="UP001445076"/>
    </source>
</evidence>
<evidence type="ECO:0000256" key="3">
    <source>
        <dbReference type="ARBA" id="ARBA00022737"/>
    </source>
</evidence>